<reference evidence="2 3" key="1">
    <citation type="journal article" date="2014" name="Emerg. Infect. Dis.">
        <title>High-level Relatedness among Mycobacterium abscessus subsp. massiliense Strains from Widely Separated Outbreaks.</title>
        <authorList>
            <person name="Tettelin H."/>
            <person name="Davidson R.M."/>
            <person name="Agrawal S."/>
            <person name="Aitken M.L."/>
            <person name="Shallom S."/>
            <person name="Hasan N.A."/>
            <person name="Strong M."/>
            <person name="Nogueira de Moura V.C."/>
            <person name="De Groote M.A."/>
            <person name="Duarte R.S."/>
            <person name="Hine E."/>
            <person name="Parankush S."/>
            <person name="Su Q."/>
            <person name="Daugherty S.C."/>
            <person name="Fraser C.M."/>
            <person name="Brown-Elliott B.A."/>
            <person name="Wallace R.J.Jr."/>
            <person name="Holland S.M."/>
            <person name="Sampaio E.P."/>
            <person name="Olivier K.N."/>
            <person name="Jackson M."/>
            <person name="Zelazny A.M."/>
        </authorList>
    </citation>
    <scope>NUCLEOTIDE SEQUENCE [LARGE SCALE GENOMIC DNA]</scope>
    <source>
        <strain evidence="2 3">MAB_091912_2446</strain>
    </source>
</reference>
<evidence type="ECO:0000256" key="1">
    <source>
        <dbReference type="SAM" id="Phobius"/>
    </source>
</evidence>
<keyword evidence="1" id="KW-0472">Membrane</keyword>
<dbReference type="AlphaFoldDB" id="A0A829MBR9"/>
<sequence>MMVYPPARPEQPYWVDIAIRVAGGLVGALGLGIFGLAAFAVLSSRFSSNPFADPHGYGLVFGMLLAVPFGLLAAGTLPLAFARGRRLRALTIGFLVYLAAVAVLVYSAASMPVRVRPCATNPPAPQCKHAP</sequence>
<feature type="transmembrane region" description="Helical" evidence="1">
    <location>
        <begin position="56"/>
        <end position="82"/>
    </location>
</feature>
<feature type="transmembrane region" description="Helical" evidence="1">
    <location>
        <begin position="21"/>
        <end position="44"/>
    </location>
</feature>
<feature type="transmembrane region" description="Helical" evidence="1">
    <location>
        <begin position="89"/>
        <end position="109"/>
    </location>
</feature>
<accession>A0A829MBR9</accession>
<protein>
    <submittedName>
        <fullName evidence="2">Putative membrane protein</fullName>
    </submittedName>
</protein>
<name>A0A829MBR9_9MYCO</name>
<evidence type="ECO:0000313" key="3">
    <source>
        <dbReference type="Proteomes" id="UP000018502"/>
    </source>
</evidence>
<gene>
    <name evidence="2" type="ORF">L833_3022</name>
</gene>
<dbReference type="EMBL" id="AYTF01000001">
    <property type="protein sequence ID" value="ESV65629.1"/>
    <property type="molecule type" value="Genomic_DNA"/>
</dbReference>
<comment type="caution">
    <text evidence="2">The sequence shown here is derived from an EMBL/GenBank/DDBJ whole genome shotgun (WGS) entry which is preliminary data.</text>
</comment>
<dbReference type="Proteomes" id="UP000018502">
    <property type="component" value="Unassembled WGS sequence"/>
</dbReference>
<keyword evidence="1" id="KW-0812">Transmembrane</keyword>
<proteinExistence type="predicted"/>
<keyword evidence="1" id="KW-1133">Transmembrane helix</keyword>
<evidence type="ECO:0000313" key="2">
    <source>
        <dbReference type="EMBL" id="ESV65629.1"/>
    </source>
</evidence>
<organism evidence="2 3">
    <name type="scientific">Mycobacteroides abscessus MAB_091912_2446</name>
    <dbReference type="NCBI Taxonomy" id="1335414"/>
    <lineage>
        <taxon>Bacteria</taxon>
        <taxon>Bacillati</taxon>
        <taxon>Actinomycetota</taxon>
        <taxon>Actinomycetes</taxon>
        <taxon>Mycobacteriales</taxon>
        <taxon>Mycobacteriaceae</taxon>
        <taxon>Mycobacteroides</taxon>
        <taxon>Mycobacteroides abscessus</taxon>
    </lineage>
</organism>